<protein>
    <submittedName>
        <fullName evidence="1">Uncharacterized protein</fullName>
    </submittedName>
</protein>
<keyword evidence="2" id="KW-1185">Reference proteome</keyword>
<name>A0A1I1FR91_9GAMM</name>
<evidence type="ECO:0000313" key="1">
    <source>
        <dbReference type="EMBL" id="SFC01791.1"/>
    </source>
</evidence>
<sequence length="118" mass="13745">MSHILDMEIAMNCVPNDEQNLKNLIERQNSHSSVPRTYLDLPYKNYERREQQVEKRVYYDKLSLAQKVTISELGRFGYLLRFVRGKYSNCIAILSCGEKIATVNRCGETDITPDVKIR</sequence>
<evidence type="ECO:0000313" key="2">
    <source>
        <dbReference type="Proteomes" id="UP000198862"/>
    </source>
</evidence>
<dbReference type="EMBL" id="FOLO01000003">
    <property type="protein sequence ID" value="SFC01791.1"/>
    <property type="molecule type" value="Genomic_DNA"/>
</dbReference>
<gene>
    <name evidence="1" type="ORF">SAMN02745724_00732</name>
</gene>
<organism evidence="1 2">
    <name type="scientific">Pseudoalteromonas denitrificans DSM 6059</name>
    <dbReference type="NCBI Taxonomy" id="1123010"/>
    <lineage>
        <taxon>Bacteria</taxon>
        <taxon>Pseudomonadati</taxon>
        <taxon>Pseudomonadota</taxon>
        <taxon>Gammaproteobacteria</taxon>
        <taxon>Alteromonadales</taxon>
        <taxon>Pseudoalteromonadaceae</taxon>
        <taxon>Pseudoalteromonas</taxon>
    </lineage>
</organism>
<dbReference type="Proteomes" id="UP000198862">
    <property type="component" value="Unassembled WGS sequence"/>
</dbReference>
<dbReference type="AlphaFoldDB" id="A0A1I1FR91"/>
<reference evidence="1 2" key="1">
    <citation type="submission" date="2016-10" db="EMBL/GenBank/DDBJ databases">
        <authorList>
            <person name="de Groot N.N."/>
        </authorList>
    </citation>
    <scope>NUCLEOTIDE SEQUENCE [LARGE SCALE GENOMIC DNA]</scope>
    <source>
        <strain evidence="1 2">DSM 6059</strain>
    </source>
</reference>
<accession>A0A1I1FR91</accession>
<proteinExistence type="predicted"/>
<dbReference type="STRING" id="1123010.SAMN02745724_00732"/>